<comment type="caution">
    <text evidence="2">The sequence shown here is derived from an EMBL/GenBank/DDBJ whole genome shotgun (WGS) entry which is preliminary data.</text>
</comment>
<name>A0A543CD61_9ACTN</name>
<feature type="region of interest" description="Disordered" evidence="1">
    <location>
        <begin position="1"/>
        <end position="23"/>
    </location>
</feature>
<dbReference type="Proteomes" id="UP000316096">
    <property type="component" value="Unassembled WGS sequence"/>
</dbReference>
<dbReference type="Pfam" id="PF14013">
    <property type="entry name" value="MT0933_antitox"/>
    <property type="match status" value="1"/>
</dbReference>
<evidence type="ECO:0000313" key="2">
    <source>
        <dbReference type="EMBL" id="TQL95021.1"/>
    </source>
</evidence>
<sequence>MAPHTRHRTSVPDETGRGNPMSIMDKMKDLLGKHGDKVDKVVEKAGDVVDQKTGGKYADKVDKAQEQARRTADKWGEEGRQQPRP</sequence>
<dbReference type="AlphaFoldDB" id="A0A543CD61"/>
<feature type="compositionally biased region" description="Basic and acidic residues" evidence="1">
    <location>
        <begin position="57"/>
        <end position="85"/>
    </location>
</feature>
<feature type="region of interest" description="Disordered" evidence="1">
    <location>
        <begin position="50"/>
        <end position="85"/>
    </location>
</feature>
<proteinExistence type="predicted"/>
<gene>
    <name evidence="2" type="ORF">FB559_0514</name>
</gene>
<evidence type="ECO:0000256" key="1">
    <source>
        <dbReference type="SAM" id="MobiDB-lite"/>
    </source>
</evidence>
<dbReference type="InterPro" id="IPR028037">
    <property type="entry name" value="Antitoxin_Rv0909/MT0933"/>
</dbReference>
<keyword evidence="3" id="KW-1185">Reference proteome</keyword>
<protein>
    <submittedName>
        <fullName evidence="2">Antitoxin protein of toxin-antitoxin system</fullName>
    </submittedName>
</protein>
<organism evidence="2 3">
    <name type="scientific">Actinoallomurus bryophytorum</name>
    <dbReference type="NCBI Taxonomy" id="1490222"/>
    <lineage>
        <taxon>Bacteria</taxon>
        <taxon>Bacillati</taxon>
        <taxon>Actinomycetota</taxon>
        <taxon>Actinomycetes</taxon>
        <taxon>Streptosporangiales</taxon>
        <taxon>Thermomonosporaceae</taxon>
        <taxon>Actinoallomurus</taxon>
    </lineage>
</organism>
<reference evidence="2 3" key="1">
    <citation type="submission" date="2019-06" db="EMBL/GenBank/DDBJ databases">
        <title>Sequencing the genomes of 1000 actinobacteria strains.</title>
        <authorList>
            <person name="Klenk H.-P."/>
        </authorList>
    </citation>
    <scope>NUCLEOTIDE SEQUENCE [LARGE SCALE GENOMIC DNA]</scope>
    <source>
        <strain evidence="2 3">DSM 102200</strain>
    </source>
</reference>
<dbReference type="EMBL" id="VFOZ01000001">
    <property type="protein sequence ID" value="TQL95021.1"/>
    <property type="molecule type" value="Genomic_DNA"/>
</dbReference>
<accession>A0A543CD61</accession>
<evidence type="ECO:0000313" key="3">
    <source>
        <dbReference type="Proteomes" id="UP000316096"/>
    </source>
</evidence>